<gene>
    <name evidence="1" type="ORF">HPB51_018918</name>
</gene>
<dbReference type="AlphaFoldDB" id="A0A9J6DPV8"/>
<reference evidence="1" key="2">
    <citation type="submission" date="2021-09" db="EMBL/GenBank/DDBJ databases">
        <authorList>
            <person name="Jia N."/>
            <person name="Wang J."/>
            <person name="Shi W."/>
            <person name="Du L."/>
            <person name="Sun Y."/>
            <person name="Zhan W."/>
            <person name="Jiang J."/>
            <person name="Wang Q."/>
            <person name="Zhang B."/>
            <person name="Ji P."/>
            <person name="Sakyi L.B."/>
            <person name="Cui X."/>
            <person name="Yuan T."/>
            <person name="Jiang B."/>
            <person name="Yang W."/>
            <person name="Lam T.T.-Y."/>
            <person name="Chang Q."/>
            <person name="Ding S."/>
            <person name="Wang X."/>
            <person name="Zhu J."/>
            <person name="Ruan X."/>
            <person name="Zhao L."/>
            <person name="Wei J."/>
            <person name="Que T."/>
            <person name="Du C."/>
            <person name="Cheng J."/>
            <person name="Dai P."/>
            <person name="Han X."/>
            <person name="Huang E."/>
            <person name="Gao Y."/>
            <person name="Liu J."/>
            <person name="Shao H."/>
            <person name="Ye R."/>
            <person name="Li L."/>
            <person name="Wei W."/>
            <person name="Wang X."/>
            <person name="Wang C."/>
            <person name="Huo Q."/>
            <person name="Li W."/>
            <person name="Guo W."/>
            <person name="Chen H."/>
            <person name="Chen S."/>
            <person name="Zhou L."/>
            <person name="Zhou L."/>
            <person name="Ni X."/>
            <person name="Tian J."/>
            <person name="Zhou Y."/>
            <person name="Sheng Y."/>
            <person name="Liu T."/>
            <person name="Pan Y."/>
            <person name="Xia L."/>
            <person name="Li J."/>
            <person name="Zhao F."/>
            <person name="Cao W."/>
        </authorList>
    </citation>
    <scope>NUCLEOTIDE SEQUENCE</scope>
    <source>
        <strain evidence="1">Rmic-2018</strain>
        <tissue evidence="1">Larvae</tissue>
    </source>
</reference>
<accession>A0A9J6DPV8</accession>
<dbReference type="EMBL" id="JABSTU010000008">
    <property type="protein sequence ID" value="KAH8023896.1"/>
    <property type="molecule type" value="Genomic_DNA"/>
</dbReference>
<organism evidence="1 2">
    <name type="scientific">Rhipicephalus microplus</name>
    <name type="common">Cattle tick</name>
    <name type="synonym">Boophilus microplus</name>
    <dbReference type="NCBI Taxonomy" id="6941"/>
    <lineage>
        <taxon>Eukaryota</taxon>
        <taxon>Metazoa</taxon>
        <taxon>Ecdysozoa</taxon>
        <taxon>Arthropoda</taxon>
        <taxon>Chelicerata</taxon>
        <taxon>Arachnida</taxon>
        <taxon>Acari</taxon>
        <taxon>Parasitiformes</taxon>
        <taxon>Ixodida</taxon>
        <taxon>Ixodoidea</taxon>
        <taxon>Ixodidae</taxon>
        <taxon>Rhipicephalinae</taxon>
        <taxon>Rhipicephalus</taxon>
        <taxon>Boophilus</taxon>
    </lineage>
</organism>
<evidence type="ECO:0000313" key="1">
    <source>
        <dbReference type="EMBL" id="KAH8023896.1"/>
    </source>
</evidence>
<protein>
    <submittedName>
        <fullName evidence="1">Uncharacterized protein</fullName>
    </submittedName>
</protein>
<comment type="caution">
    <text evidence="1">The sequence shown here is derived from an EMBL/GenBank/DDBJ whole genome shotgun (WGS) entry which is preliminary data.</text>
</comment>
<reference evidence="1" key="1">
    <citation type="journal article" date="2020" name="Cell">
        <title>Large-Scale Comparative Analyses of Tick Genomes Elucidate Their Genetic Diversity and Vector Capacities.</title>
        <authorList>
            <consortium name="Tick Genome and Microbiome Consortium (TIGMIC)"/>
            <person name="Jia N."/>
            <person name="Wang J."/>
            <person name="Shi W."/>
            <person name="Du L."/>
            <person name="Sun Y."/>
            <person name="Zhan W."/>
            <person name="Jiang J.F."/>
            <person name="Wang Q."/>
            <person name="Zhang B."/>
            <person name="Ji P."/>
            <person name="Bell-Sakyi L."/>
            <person name="Cui X.M."/>
            <person name="Yuan T.T."/>
            <person name="Jiang B.G."/>
            <person name="Yang W.F."/>
            <person name="Lam T.T."/>
            <person name="Chang Q.C."/>
            <person name="Ding S.J."/>
            <person name="Wang X.J."/>
            <person name="Zhu J.G."/>
            <person name="Ruan X.D."/>
            <person name="Zhao L."/>
            <person name="Wei J.T."/>
            <person name="Ye R.Z."/>
            <person name="Que T.C."/>
            <person name="Du C.H."/>
            <person name="Zhou Y.H."/>
            <person name="Cheng J.X."/>
            <person name="Dai P.F."/>
            <person name="Guo W.B."/>
            <person name="Han X.H."/>
            <person name="Huang E.J."/>
            <person name="Li L.F."/>
            <person name="Wei W."/>
            <person name="Gao Y.C."/>
            <person name="Liu J.Z."/>
            <person name="Shao H.Z."/>
            <person name="Wang X."/>
            <person name="Wang C.C."/>
            <person name="Yang T.C."/>
            <person name="Huo Q.B."/>
            <person name="Li W."/>
            <person name="Chen H.Y."/>
            <person name="Chen S.E."/>
            <person name="Zhou L.G."/>
            <person name="Ni X.B."/>
            <person name="Tian J.H."/>
            <person name="Sheng Y."/>
            <person name="Liu T."/>
            <person name="Pan Y.S."/>
            <person name="Xia L.Y."/>
            <person name="Li J."/>
            <person name="Zhao F."/>
            <person name="Cao W.C."/>
        </authorList>
    </citation>
    <scope>NUCLEOTIDE SEQUENCE</scope>
    <source>
        <strain evidence="1">Rmic-2018</strain>
    </source>
</reference>
<keyword evidence="2" id="KW-1185">Reference proteome</keyword>
<evidence type="ECO:0000313" key="2">
    <source>
        <dbReference type="Proteomes" id="UP000821866"/>
    </source>
</evidence>
<proteinExistence type="predicted"/>
<sequence>MPVVLVRKRRVRGEWRKGRKRRPGCVHETIRERVGHVEWNTRQFREGVFIRSEARGRLASVITMVCPECLAEVKSWSGLLCLTSSFDGVRSQRSATAVTRSNVGRRAKLSAVVPGPRAQGEDCLTSLALSLAPTCSFVHTPERRRVLRRIPPTTHPRARMCLPRHL</sequence>
<name>A0A9J6DPV8_RHIMP</name>
<dbReference type="Proteomes" id="UP000821866">
    <property type="component" value="Chromosome 6"/>
</dbReference>